<keyword evidence="3" id="KW-1185">Reference proteome</keyword>
<dbReference type="RefSeq" id="WP_083161535.1">
    <property type="nucleotide sequence ID" value="NZ_MVHF01000004.1"/>
</dbReference>
<dbReference type="EMBL" id="MVHF01000004">
    <property type="protein sequence ID" value="ORA38086.1"/>
    <property type="molecule type" value="Genomic_DNA"/>
</dbReference>
<sequence>MSASSDLLAQLERHYIKPSAPMPGGVFLPEVGQNGGWGNGSRCDAIYVGFTSSSGRILIGHELKISRSDWLNELNKPGKADAWADECHEWWLVVNDPAIVHDSELPAGWGLMSPSPRSKNRMQVHTQAHRKDPRVHRPAWNAVRSIMARQDTLRAQAAEALRRDAREDARRDFDKQVQAAVDRRVAAGGLHDAAQIRERLAQVEQALGAKIDFTAGATDRSSGRYGWSGEVTLAQIREIAAAVRAFGDVQRAVSALTDRWANPVKNTQGALDRLGAALTELGKAGRPAKPPRPAPGSAAAESPPAGARPSSDLFDEIPL</sequence>
<reference evidence="2 3" key="1">
    <citation type="submission" date="2017-02" db="EMBL/GenBank/DDBJ databases">
        <title>The new phylogeny of genus Mycobacterium.</title>
        <authorList>
            <person name="Tortoli E."/>
            <person name="Trovato A."/>
            <person name="Cirillo D.M."/>
        </authorList>
    </citation>
    <scope>NUCLEOTIDE SEQUENCE [LARGE SCALE GENOMIC DNA]</scope>
    <source>
        <strain evidence="2 3">RW6</strain>
    </source>
</reference>
<name>A0A1X0B8A4_9MYCO</name>
<dbReference type="AlphaFoldDB" id="A0A1X0B8A4"/>
<evidence type="ECO:0000256" key="1">
    <source>
        <dbReference type="SAM" id="MobiDB-lite"/>
    </source>
</evidence>
<gene>
    <name evidence="2" type="ORF">BST13_05680</name>
</gene>
<feature type="compositionally biased region" description="Low complexity" evidence="1">
    <location>
        <begin position="295"/>
        <end position="311"/>
    </location>
</feature>
<proteinExistence type="predicted"/>
<organism evidence="2 3">
    <name type="scientific">Mycobacterium aquaticum</name>
    <dbReference type="NCBI Taxonomy" id="1927124"/>
    <lineage>
        <taxon>Bacteria</taxon>
        <taxon>Bacillati</taxon>
        <taxon>Actinomycetota</taxon>
        <taxon>Actinomycetes</taxon>
        <taxon>Mycobacteriales</taxon>
        <taxon>Mycobacteriaceae</taxon>
        <taxon>Mycobacterium</taxon>
    </lineage>
</organism>
<protein>
    <submittedName>
        <fullName evidence="2">Uncharacterized protein</fullName>
    </submittedName>
</protein>
<comment type="caution">
    <text evidence="2">The sequence shown here is derived from an EMBL/GenBank/DDBJ whole genome shotgun (WGS) entry which is preliminary data.</text>
</comment>
<evidence type="ECO:0000313" key="2">
    <source>
        <dbReference type="EMBL" id="ORA38086.1"/>
    </source>
</evidence>
<dbReference type="Proteomes" id="UP000192448">
    <property type="component" value="Unassembled WGS sequence"/>
</dbReference>
<dbReference type="STRING" id="1927124.BST13_05680"/>
<dbReference type="OrthoDB" id="6180861at2"/>
<evidence type="ECO:0000313" key="3">
    <source>
        <dbReference type="Proteomes" id="UP000192448"/>
    </source>
</evidence>
<feature type="region of interest" description="Disordered" evidence="1">
    <location>
        <begin position="280"/>
        <end position="319"/>
    </location>
</feature>
<accession>A0A1X0B8A4</accession>